<evidence type="ECO:0000313" key="2">
    <source>
        <dbReference type="Proteomes" id="UP000076154"/>
    </source>
</evidence>
<reference evidence="1" key="1">
    <citation type="submission" date="2018-04" db="EMBL/GenBank/DDBJ databases">
        <title>Whole genome sequencing of Hypsizygus marmoreus.</title>
        <authorList>
            <person name="Choi I.-G."/>
            <person name="Min B."/>
            <person name="Kim J.-G."/>
            <person name="Kim S."/>
            <person name="Oh Y.-L."/>
            <person name="Kong W.-S."/>
            <person name="Park H."/>
            <person name="Jeong J."/>
            <person name="Song E.-S."/>
        </authorList>
    </citation>
    <scope>NUCLEOTIDE SEQUENCE [LARGE SCALE GENOMIC DNA]</scope>
    <source>
        <strain evidence="1">51987-8</strain>
    </source>
</reference>
<name>A0A369J5L3_HYPMA</name>
<proteinExistence type="predicted"/>
<protein>
    <submittedName>
        <fullName evidence="1">Uncharacterized protein</fullName>
    </submittedName>
</protein>
<keyword evidence="2" id="KW-1185">Reference proteome</keyword>
<sequence>MYSPAFSLQRSCQPPMLITYSPLTRSPIGTLNRRTRPGYLSLSTSLTLPFCHDSDLDSLIGVGSSPFFESPTPFNDATEADDPRELTNMVRPTTSRFECMQVSPSLIAMRRTCTLMIVYSMHRNVSRLSSIAIRVLTHSESFEEIKTAMTLSVLVLRTESLQVHSLHVVLMRFFTRSFFCS</sequence>
<accession>A0A369J5L3</accession>
<dbReference type="InParanoid" id="A0A369J5L3"/>
<dbReference type="EMBL" id="LUEZ02000095">
    <property type="protein sequence ID" value="RDB14973.1"/>
    <property type="molecule type" value="Genomic_DNA"/>
</dbReference>
<dbReference type="Proteomes" id="UP000076154">
    <property type="component" value="Unassembled WGS sequence"/>
</dbReference>
<comment type="caution">
    <text evidence="1">The sequence shown here is derived from an EMBL/GenBank/DDBJ whole genome shotgun (WGS) entry which is preliminary data.</text>
</comment>
<evidence type="ECO:0000313" key="1">
    <source>
        <dbReference type="EMBL" id="RDB14973.1"/>
    </source>
</evidence>
<dbReference type="AlphaFoldDB" id="A0A369J5L3"/>
<gene>
    <name evidence="1" type="ORF">Hypma_016173</name>
</gene>
<organism evidence="1 2">
    <name type="scientific">Hypsizygus marmoreus</name>
    <name type="common">White beech mushroom</name>
    <name type="synonym">Agaricus marmoreus</name>
    <dbReference type="NCBI Taxonomy" id="39966"/>
    <lineage>
        <taxon>Eukaryota</taxon>
        <taxon>Fungi</taxon>
        <taxon>Dikarya</taxon>
        <taxon>Basidiomycota</taxon>
        <taxon>Agaricomycotina</taxon>
        <taxon>Agaricomycetes</taxon>
        <taxon>Agaricomycetidae</taxon>
        <taxon>Agaricales</taxon>
        <taxon>Tricholomatineae</taxon>
        <taxon>Lyophyllaceae</taxon>
        <taxon>Hypsizygus</taxon>
    </lineage>
</organism>